<proteinExistence type="predicted"/>
<keyword evidence="6" id="KW-0479">Metal-binding</keyword>
<evidence type="ECO:0000256" key="13">
    <source>
        <dbReference type="SAM" id="MobiDB-lite"/>
    </source>
</evidence>
<feature type="region of interest" description="Disordered" evidence="13">
    <location>
        <begin position="110"/>
        <end position="149"/>
    </location>
</feature>
<feature type="region of interest" description="Disordered" evidence="13">
    <location>
        <begin position="1"/>
        <end position="37"/>
    </location>
</feature>
<name>A0A7G2CQZ9_9TRYP</name>
<evidence type="ECO:0000256" key="4">
    <source>
        <dbReference type="ARBA" id="ARBA00022679"/>
    </source>
</evidence>
<sequence>MFGNPFQTKWGFDTGRPYERPPGRPLYDVPTKPPSHRRVVPLTATEESPPMAVPPPVVPLVSDSDSSSRRQTNAGHNDGFFHGLATFMSGAFLNPIDRSRATATVSRQLYARGVPPPTGSFDPRSTSPNAQARSETRRTRTKTKPPAGLTMEQQKKVLRCLRYHAQPLATPVDLASSQSCLSAHSSETASVHAGCFDVSVFAGCVETATHPYTSIIACSVCLVNFKNEEDVAVLPCGHIFHFPCVVKWLLANPTCPFCRSEVKPQTNELEDTSHQPTS</sequence>
<keyword evidence="8" id="KW-0833">Ubl conjugation pathway</keyword>
<dbReference type="Gene3D" id="3.30.40.10">
    <property type="entry name" value="Zinc/RING finger domain, C3HC4 (zinc finger)"/>
    <property type="match status" value="1"/>
</dbReference>
<dbReference type="EC" id="2.3.2.27" evidence="3"/>
<dbReference type="Proteomes" id="UP000515908">
    <property type="component" value="Chromosome 25"/>
</dbReference>
<evidence type="ECO:0000256" key="10">
    <source>
        <dbReference type="ARBA" id="ARBA00022989"/>
    </source>
</evidence>
<feature type="compositionally biased region" description="Polar residues" evidence="13">
    <location>
        <begin position="123"/>
        <end position="133"/>
    </location>
</feature>
<dbReference type="InterPro" id="IPR013083">
    <property type="entry name" value="Znf_RING/FYVE/PHD"/>
</dbReference>
<dbReference type="GO" id="GO:0008270">
    <property type="term" value="F:zinc ion binding"/>
    <property type="evidence" value="ECO:0007669"/>
    <property type="project" value="UniProtKB-KW"/>
</dbReference>
<reference evidence="15 16" key="1">
    <citation type="submission" date="2020-08" db="EMBL/GenBank/DDBJ databases">
        <authorList>
            <person name="Newling K."/>
            <person name="Davey J."/>
            <person name="Forrester S."/>
        </authorList>
    </citation>
    <scope>NUCLEOTIDE SEQUENCE [LARGE SCALE GENOMIC DNA]</scope>
    <source>
        <strain evidence="16">Crithidia deanei Carvalho (ATCC PRA-265)</strain>
    </source>
</reference>
<dbReference type="GO" id="GO:0006511">
    <property type="term" value="P:ubiquitin-dependent protein catabolic process"/>
    <property type="evidence" value="ECO:0007669"/>
    <property type="project" value="TreeGrafter"/>
</dbReference>
<keyword evidence="7 12" id="KW-0863">Zinc-finger</keyword>
<keyword evidence="9" id="KW-0862">Zinc</keyword>
<dbReference type="PANTHER" id="PTHR45977:SF4">
    <property type="entry name" value="RING-TYPE DOMAIN-CONTAINING PROTEIN"/>
    <property type="match status" value="1"/>
</dbReference>
<comment type="subcellular location">
    <subcellularLocation>
        <location evidence="2">Membrane</location>
        <topology evidence="2">Multi-pass membrane protein</topology>
    </subcellularLocation>
</comment>
<dbReference type="PROSITE" id="PS50089">
    <property type="entry name" value="ZF_RING_2"/>
    <property type="match status" value="1"/>
</dbReference>
<evidence type="ECO:0000256" key="6">
    <source>
        <dbReference type="ARBA" id="ARBA00022723"/>
    </source>
</evidence>
<dbReference type="CDD" id="cd16454">
    <property type="entry name" value="RING-H2_PA-TM-RING"/>
    <property type="match status" value="1"/>
</dbReference>
<evidence type="ECO:0000256" key="5">
    <source>
        <dbReference type="ARBA" id="ARBA00022692"/>
    </source>
</evidence>
<gene>
    <name evidence="15" type="ORF">ADEAN_000977800</name>
</gene>
<evidence type="ECO:0000313" key="16">
    <source>
        <dbReference type="Proteomes" id="UP000515908"/>
    </source>
</evidence>
<dbReference type="AlphaFoldDB" id="A0A7G2CQZ9"/>
<dbReference type="VEuPathDB" id="TriTrypDB:ADEAN_000977800"/>
<dbReference type="Pfam" id="PF13639">
    <property type="entry name" value="zf-RING_2"/>
    <property type="match status" value="1"/>
</dbReference>
<evidence type="ECO:0000256" key="12">
    <source>
        <dbReference type="PROSITE-ProRule" id="PRU00175"/>
    </source>
</evidence>
<dbReference type="GO" id="GO:0061630">
    <property type="term" value="F:ubiquitin protein ligase activity"/>
    <property type="evidence" value="ECO:0007669"/>
    <property type="project" value="UniProtKB-EC"/>
</dbReference>
<dbReference type="SUPFAM" id="SSF57850">
    <property type="entry name" value="RING/U-box"/>
    <property type="match status" value="1"/>
</dbReference>
<evidence type="ECO:0000256" key="3">
    <source>
        <dbReference type="ARBA" id="ARBA00012483"/>
    </source>
</evidence>
<dbReference type="GO" id="GO:0016020">
    <property type="term" value="C:membrane"/>
    <property type="evidence" value="ECO:0007669"/>
    <property type="project" value="UniProtKB-SubCell"/>
</dbReference>
<evidence type="ECO:0000259" key="14">
    <source>
        <dbReference type="PROSITE" id="PS50089"/>
    </source>
</evidence>
<evidence type="ECO:0000256" key="1">
    <source>
        <dbReference type="ARBA" id="ARBA00000900"/>
    </source>
</evidence>
<dbReference type="PANTHER" id="PTHR45977">
    <property type="entry name" value="TARGET OF ERK KINASE MPK-1"/>
    <property type="match status" value="1"/>
</dbReference>
<evidence type="ECO:0000256" key="9">
    <source>
        <dbReference type="ARBA" id="ARBA00022833"/>
    </source>
</evidence>
<evidence type="ECO:0000256" key="2">
    <source>
        <dbReference type="ARBA" id="ARBA00004141"/>
    </source>
</evidence>
<dbReference type="InterPro" id="IPR001841">
    <property type="entry name" value="Znf_RING"/>
</dbReference>
<dbReference type="GO" id="GO:0016567">
    <property type="term" value="P:protein ubiquitination"/>
    <property type="evidence" value="ECO:0007669"/>
    <property type="project" value="TreeGrafter"/>
</dbReference>
<comment type="catalytic activity">
    <reaction evidence="1">
        <text>S-ubiquitinyl-[E2 ubiquitin-conjugating enzyme]-L-cysteine + [acceptor protein]-L-lysine = [E2 ubiquitin-conjugating enzyme]-L-cysteine + N(6)-ubiquitinyl-[acceptor protein]-L-lysine.</text>
        <dbReference type="EC" id="2.3.2.27"/>
    </reaction>
</comment>
<keyword evidence="16" id="KW-1185">Reference proteome</keyword>
<keyword evidence="10" id="KW-1133">Transmembrane helix</keyword>
<evidence type="ECO:0000256" key="7">
    <source>
        <dbReference type="ARBA" id="ARBA00022771"/>
    </source>
</evidence>
<evidence type="ECO:0000313" key="15">
    <source>
        <dbReference type="EMBL" id="CAD2222238.1"/>
    </source>
</evidence>
<evidence type="ECO:0000256" key="8">
    <source>
        <dbReference type="ARBA" id="ARBA00022786"/>
    </source>
</evidence>
<organism evidence="15 16">
    <name type="scientific">Angomonas deanei</name>
    <dbReference type="NCBI Taxonomy" id="59799"/>
    <lineage>
        <taxon>Eukaryota</taxon>
        <taxon>Discoba</taxon>
        <taxon>Euglenozoa</taxon>
        <taxon>Kinetoplastea</taxon>
        <taxon>Metakinetoplastina</taxon>
        <taxon>Trypanosomatida</taxon>
        <taxon>Trypanosomatidae</taxon>
        <taxon>Strigomonadinae</taxon>
        <taxon>Angomonas</taxon>
    </lineage>
</organism>
<accession>A0A7G2CQZ9</accession>
<dbReference type="SMART" id="SM00184">
    <property type="entry name" value="RING"/>
    <property type="match status" value="1"/>
</dbReference>
<evidence type="ECO:0000256" key="11">
    <source>
        <dbReference type="ARBA" id="ARBA00023136"/>
    </source>
</evidence>
<protein>
    <recommendedName>
        <fullName evidence="3">RING-type E3 ubiquitin transferase</fullName>
        <ecNumber evidence="3">2.3.2.27</ecNumber>
    </recommendedName>
</protein>
<dbReference type="EMBL" id="LR877169">
    <property type="protein sequence ID" value="CAD2222238.1"/>
    <property type="molecule type" value="Genomic_DNA"/>
</dbReference>
<feature type="domain" description="RING-type" evidence="14">
    <location>
        <begin position="218"/>
        <end position="259"/>
    </location>
</feature>
<keyword evidence="4" id="KW-0808">Transferase</keyword>
<keyword evidence="11" id="KW-0472">Membrane</keyword>
<keyword evidence="5" id="KW-0812">Transmembrane</keyword>